<reference evidence="1" key="1">
    <citation type="journal article" date="2022" name="Int. J. Mol. Sci.">
        <title>Draft Genome of Tanacetum Coccineum: Genomic Comparison of Closely Related Tanacetum-Family Plants.</title>
        <authorList>
            <person name="Yamashiro T."/>
            <person name="Shiraishi A."/>
            <person name="Nakayama K."/>
            <person name="Satake H."/>
        </authorList>
    </citation>
    <scope>NUCLEOTIDE SEQUENCE</scope>
</reference>
<sequence length="353" mass="40569">CVVVPVKSIRAISERFANTAYGFFLGKRVAYPVVANYVRNNWVIENGPWSSYARTLIDVRADVELKNNIVVAMSKLVEEGFYTCTIRVEYGWKPPRCACCKIFGHVQDECPKIIDSDLVKNMKKPSYATRGVLVGPKVGFQPVKQVYRQVFKKTMSTLVVKRKKYVEPTIEFVIQTHLLCLIRLKMMLIWVQMVGIQIWLVKRPILVDPRSGMWNLVALVLPLLLKKLKMERLIIDGKGILMDKGKPLTKVDPLDDHDSEDEVASVDNDMANFLASKKVGYGTNNLLEQWKESYRNDDHDFDPYDDDMYLVLSFELRDELKDVDGFWTVLDYILEGSYSMENVIVVGFWMDGS</sequence>
<dbReference type="Proteomes" id="UP001151760">
    <property type="component" value="Unassembled WGS sequence"/>
</dbReference>
<gene>
    <name evidence="1" type="ORF">Tco_0804066</name>
</gene>
<dbReference type="EMBL" id="BQNB010011936">
    <property type="protein sequence ID" value="GJS97098.1"/>
    <property type="molecule type" value="Genomic_DNA"/>
</dbReference>
<keyword evidence="2" id="KW-1185">Reference proteome</keyword>
<evidence type="ECO:0000313" key="2">
    <source>
        <dbReference type="Proteomes" id="UP001151760"/>
    </source>
</evidence>
<accession>A0ABQ5A7T2</accession>
<comment type="caution">
    <text evidence="1">The sequence shown here is derived from an EMBL/GenBank/DDBJ whole genome shotgun (WGS) entry which is preliminary data.</text>
</comment>
<feature type="non-terminal residue" evidence="1">
    <location>
        <position position="1"/>
    </location>
</feature>
<proteinExistence type="predicted"/>
<reference evidence="1" key="2">
    <citation type="submission" date="2022-01" db="EMBL/GenBank/DDBJ databases">
        <authorList>
            <person name="Yamashiro T."/>
            <person name="Shiraishi A."/>
            <person name="Satake H."/>
            <person name="Nakayama K."/>
        </authorList>
    </citation>
    <scope>NUCLEOTIDE SEQUENCE</scope>
</reference>
<name>A0ABQ5A7T2_9ASTR</name>
<organism evidence="1 2">
    <name type="scientific">Tanacetum coccineum</name>
    <dbReference type="NCBI Taxonomy" id="301880"/>
    <lineage>
        <taxon>Eukaryota</taxon>
        <taxon>Viridiplantae</taxon>
        <taxon>Streptophyta</taxon>
        <taxon>Embryophyta</taxon>
        <taxon>Tracheophyta</taxon>
        <taxon>Spermatophyta</taxon>
        <taxon>Magnoliopsida</taxon>
        <taxon>eudicotyledons</taxon>
        <taxon>Gunneridae</taxon>
        <taxon>Pentapetalae</taxon>
        <taxon>asterids</taxon>
        <taxon>campanulids</taxon>
        <taxon>Asterales</taxon>
        <taxon>Asteraceae</taxon>
        <taxon>Asteroideae</taxon>
        <taxon>Anthemideae</taxon>
        <taxon>Anthemidinae</taxon>
        <taxon>Tanacetum</taxon>
    </lineage>
</organism>
<evidence type="ECO:0008006" key="3">
    <source>
        <dbReference type="Google" id="ProtNLM"/>
    </source>
</evidence>
<evidence type="ECO:0000313" key="1">
    <source>
        <dbReference type="EMBL" id="GJS97098.1"/>
    </source>
</evidence>
<protein>
    <recommendedName>
        <fullName evidence="3">DUF4283 domain-containing protein</fullName>
    </recommendedName>
</protein>